<feature type="compositionally biased region" description="Basic and acidic residues" evidence="7">
    <location>
        <begin position="838"/>
        <end position="854"/>
    </location>
</feature>
<dbReference type="InterPro" id="IPR019156">
    <property type="entry name" value="Ataxin-10_domain"/>
</dbReference>
<feature type="domain" description="Ataxin-10" evidence="8">
    <location>
        <begin position="867"/>
        <end position="963"/>
    </location>
</feature>
<evidence type="ECO:0000313" key="9">
    <source>
        <dbReference type="EMBL" id="KAK5081021.1"/>
    </source>
</evidence>
<evidence type="ECO:0000256" key="1">
    <source>
        <dbReference type="ARBA" id="ARBA00008384"/>
    </source>
</evidence>
<dbReference type="AlphaFoldDB" id="A0AAN7STG8"/>
<dbReference type="Proteomes" id="UP001309876">
    <property type="component" value="Unassembled WGS sequence"/>
</dbReference>
<evidence type="ECO:0000259" key="8">
    <source>
        <dbReference type="Pfam" id="PF09759"/>
    </source>
</evidence>
<comment type="caution">
    <text evidence="9">The sequence shown here is derived from an EMBL/GenBank/DDBJ whole genome shotgun (WGS) entry which is preliminary data.</text>
</comment>
<feature type="compositionally biased region" description="Acidic residues" evidence="7">
    <location>
        <begin position="514"/>
        <end position="528"/>
    </location>
</feature>
<dbReference type="Gene3D" id="1.25.10.10">
    <property type="entry name" value="Leucine-rich Repeat Variant"/>
    <property type="match status" value="1"/>
</dbReference>
<keyword evidence="2" id="KW-0132">Cell division</keyword>
<evidence type="ECO:0000256" key="6">
    <source>
        <dbReference type="ARBA" id="ARBA00044805"/>
    </source>
</evidence>
<evidence type="ECO:0000256" key="5">
    <source>
        <dbReference type="ARBA" id="ARBA00044801"/>
    </source>
</evidence>
<keyword evidence="10" id="KW-1185">Reference proteome</keyword>
<dbReference type="GO" id="GO:0005829">
    <property type="term" value="C:cytosol"/>
    <property type="evidence" value="ECO:0007669"/>
    <property type="project" value="TreeGrafter"/>
</dbReference>
<gene>
    <name evidence="9" type="ORF">LTR05_008338</name>
</gene>
<keyword evidence="3" id="KW-0131">Cell cycle</keyword>
<evidence type="ECO:0000313" key="10">
    <source>
        <dbReference type="Proteomes" id="UP001309876"/>
    </source>
</evidence>
<comment type="similarity">
    <text evidence="1">Belongs to the ataxin-10 family.</text>
</comment>
<feature type="region of interest" description="Disordered" evidence="7">
    <location>
        <begin position="514"/>
        <end position="535"/>
    </location>
</feature>
<protein>
    <recommendedName>
        <fullName evidence="5">Ataxin-10 homolog</fullName>
    </recommendedName>
    <alternativeName>
        <fullName evidence="6">Copper transport protein 86</fullName>
    </alternativeName>
</protein>
<dbReference type="Pfam" id="PF09759">
    <property type="entry name" value="Atx10homo_assoc"/>
    <property type="match status" value="1"/>
</dbReference>
<dbReference type="InterPro" id="IPR051374">
    <property type="entry name" value="Ataxin-10/CTR86_families"/>
</dbReference>
<dbReference type="GO" id="GO:0051301">
    <property type="term" value="P:cell division"/>
    <property type="evidence" value="ECO:0007669"/>
    <property type="project" value="UniProtKB-KW"/>
</dbReference>
<evidence type="ECO:0000256" key="7">
    <source>
        <dbReference type="SAM" id="MobiDB-lite"/>
    </source>
</evidence>
<dbReference type="InterPro" id="IPR016024">
    <property type="entry name" value="ARM-type_fold"/>
</dbReference>
<dbReference type="PANTHER" id="PTHR13255">
    <property type="entry name" value="ATAXIN-10"/>
    <property type="match status" value="1"/>
</dbReference>
<comment type="function">
    <text evidence="4">May play a role in the regulation of cytokinesis.</text>
</comment>
<feature type="region of interest" description="Disordered" evidence="7">
    <location>
        <begin position="288"/>
        <end position="313"/>
    </location>
</feature>
<feature type="region of interest" description="Disordered" evidence="7">
    <location>
        <begin position="826"/>
        <end position="858"/>
    </location>
</feature>
<evidence type="ECO:0000256" key="3">
    <source>
        <dbReference type="ARBA" id="ARBA00023306"/>
    </source>
</evidence>
<proteinExistence type="inferred from homology"/>
<dbReference type="SUPFAM" id="SSF48371">
    <property type="entry name" value="ARM repeat"/>
    <property type="match status" value="1"/>
</dbReference>
<reference evidence="9 10" key="1">
    <citation type="submission" date="2023-08" db="EMBL/GenBank/DDBJ databases">
        <title>Black Yeasts Isolated from many extreme environments.</title>
        <authorList>
            <person name="Coleine C."/>
            <person name="Stajich J.E."/>
            <person name="Selbmann L."/>
        </authorList>
    </citation>
    <scope>NUCLEOTIDE SEQUENCE [LARGE SCALE GENOMIC DNA]</scope>
    <source>
        <strain evidence="9 10">CCFEE 5910</strain>
    </source>
</reference>
<sequence length="1186" mass="133348">MPITPAELLLKIVLTGTHTHYEAPGLIDDKRLEHLLLSGKQILYKSHQEAEVRQNLGFSGQIWTGLAKVLSFAVPVLEAHSFAPFIDPKDPYDAAHAIISSSDVIAHNYLSLIKDIERLNDLTTIARNLLATTRRAQNLAAEKGFDQQILKLIDVCVRVAARGYDGQAAKSIAAAGANNGTPGSSAPIDNVGGDRSRAKWQKVVNLYKRLLITCLQFLHNFIMHNEQRKLVLWLDLFGSSSLKATEREAQQREVGEVEEQISREAQMRINTQAQLIENGMHTDVEEPEVEAVDIPESSPEPQPAIPMPQDQYSQQDLTETGLGYNIDDVHALFDLMSAERVLDDTEKEKKRMLMDKIRTDLERMSGLTATQLDNNPDILLRAGAALREHLALRDFSARNAARMPAIPTRRSAAGKTTRMGTLPTLANYVNPANVAEQEITEDDLVMPRSAESAAETLQEAKDELMSRLTDDRSIVADGGWDVEVDEDGNILEAELEPELEGEEGGMLEEDVVDEGEEEYDDEDDDQDEFDSRRIGDQERGLLTDVPLVLGPTEIEALPMIIQAGIVENFGMKNQYRDTIERQGARNMQAVRCHILLAQEAGRNVLRELLIFIAAWDLPDDEFYFRMMVQIMEAILKNGLMSHAYSDFGQAKDIISPAQAVVIKILTHIFRTKYSPTHDERDEHDMPVRQNRRGQKLRIPAPISRVDLLTVRYIFTVFRGNIIPETCALIYLQGQILKVQAQARAQNQPSAFDPYGNGGEDFPLNLWDMERVYEGVYQFLEFFAVLTENNDWKRVLVRWEIVYDLVTLLGELEVGIPKAPLDLRSNQDLPVHGRAPPRSTERPGFRDQDKQRSSADQDPSTFEWRNLKKLIVLVLSSLVWRSRTVQDQIREYGGVPTILSCTVYDGHNPYIKEHAVMCLKFLLEGNAENQAIVRELEAQGVANNDQLQAQFGVTADVHGGKVRVEQRQRGQRSEAAEDLERAYHAALIRDEARARMGSPVQQHGRRASDSIATAAASISSIATAPMSTAEKLDAMRERFNRLDIASFTQGLPIRTQDAQRQRFGMRDVSIPTAEPIRTAHVHQQYQTQHPQPVSVDANDMFVEEGEASGDGLYIRELDDNEGQILAEQEDDGVQRYVEEEDDDKTEELSDTEIEMRMEEVRKSNKEIRERIAAAGGLDHVWDVGALI</sequence>
<dbReference type="EMBL" id="JAVRRJ010000011">
    <property type="protein sequence ID" value="KAK5081021.1"/>
    <property type="molecule type" value="Genomic_DNA"/>
</dbReference>
<dbReference type="InterPro" id="IPR011989">
    <property type="entry name" value="ARM-like"/>
</dbReference>
<accession>A0AAN7STG8</accession>
<evidence type="ECO:0000256" key="2">
    <source>
        <dbReference type="ARBA" id="ARBA00022618"/>
    </source>
</evidence>
<evidence type="ECO:0000256" key="4">
    <source>
        <dbReference type="ARBA" id="ARBA00044746"/>
    </source>
</evidence>
<organism evidence="9 10">
    <name type="scientific">Lithohypha guttulata</name>
    <dbReference type="NCBI Taxonomy" id="1690604"/>
    <lineage>
        <taxon>Eukaryota</taxon>
        <taxon>Fungi</taxon>
        <taxon>Dikarya</taxon>
        <taxon>Ascomycota</taxon>
        <taxon>Pezizomycotina</taxon>
        <taxon>Eurotiomycetes</taxon>
        <taxon>Chaetothyriomycetidae</taxon>
        <taxon>Chaetothyriales</taxon>
        <taxon>Trichomeriaceae</taxon>
        <taxon>Lithohypha</taxon>
    </lineage>
</organism>
<name>A0AAN7STG8_9EURO</name>
<dbReference type="PANTHER" id="PTHR13255:SF0">
    <property type="entry name" value="ATAXIN-10"/>
    <property type="match status" value="1"/>
</dbReference>